<keyword evidence="1" id="KW-0966">Cell projection</keyword>
<protein>
    <submittedName>
        <fullName evidence="1">Flagellar protein</fullName>
    </submittedName>
</protein>
<dbReference type="OrthoDB" id="1739831at2"/>
<organism evidence="1 2">
    <name type="scientific">Paenibacillus hemerocallicola</name>
    <dbReference type="NCBI Taxonomy" id="1172614"/>
    <lineage>
        <taxon>Bacteria</taxon>
        <taxon>Bacillati</taxon>
        <taxon>Bacillota</taxon>
        <taxon>Bacilli</taxon>
        <taxon>Bacillales</taxon>
        <taxon>Paenibacillaceae</taxon>
        <taxon>Paenibacillus</taxon>
    </lineage>
</organism>
<comment type="caution">
    <text evidence="1">The sequence shown here is derived from an EMBL/GenBank/DDBJ whole genome shotgun (WGS) entry which is preliminary data.</text>
</comment>
<proteinExistence type="predicted"/>
<dbReference type="InterPro" id="IPR022258">
    <property type="entry name" value="Flagellar_operon_YvyF"/>
</dbReference>
<accession>A0A5C4T6Z5</accession>
<gene>
    <name evidence="1" type="ORF">FE784_19115</name>
</gene>
<dbReference type="EMBL" id="VDCQ01000026">
    <property type="protein sequence ID" value="TNJ64752.1"/>
    <property type="molecule type" value="Genomic_DNA"/>
</dbReference>
<keyword evidence="2" id="KW-1185">Reference proteome</keyword>
<dbReference type="RefSeq" id="WP_139603823.1">
    <property type="nucleotide sequence ID" value="NZ_VDCQ01000026.1"/>
</dbReference>
<name>A0A5C4T6Z5_9BACL</name>
<dbReference type="AlphaFoldDB" id="A0A5C4T6Z5"/>
<evidence type="ECO:0000313" key="1">
    <source>
        <dbReference type="EMBL" id="TNJ64752.1"/>
    </source>
</evidence>
<dbReference type="NCBIfam" id="TIGR03826">
    <property type="entry name" value="YvyF"/>
    <property type="match status" value="1"/>
</dbReference>
<evidence type="ECO:0000313" key="2">
    <source>
        <dbReference type="Proteomes" id="UP000307943"/>
    </source>
</evidence>
<dbReference type="Proteomes" id="UP000307943">
    <property type="component" value="Unassembled WGS sequence"/>
</dbReference>
<keyword evidence="1" id="KW-0969">Cilium</keyword>
<reference evidence="1 2" key="1">
    <citation type="submission" date="2019-05" db="EMBL/GenBank/DDBJ databases">
        <title>We sequenced the genome of Paenibacillus hemerocallicola KCTC 33185 for further insight into its adaptation and study the phylogeny of Paenibacillus.</title>
        <authorList>
            <person name="Narsing Rao M.P."/>
        </authorList>
    </citation>
    <scope>NUCLEOTIDE SEQUENCE [LARGE SCALE GENOMIC DNA]</scope>
    <source>
        <strain evidence="1 2">KCTC 33185</strain>
    </source>
</reference>
<keyword evidence="1" id="KW-0282">Flagellum</keyword>
<sequence>MNLSNCPQCGKVYVKNSYNLCPNCLREIEDQYRKCVDYLRKNRSCNLHELSDGTGVPIRMITRFIREGRIATKDAPNVLTPCESCGELIKEGTLCANCKSQLAKDFSHMQEDEKRKAERQNALDFGNTYMKDRDKFDKR</sequence>